<feature type="coiled-coil region" evidence="6">
    <location>
        <begin position="398"/>
        <end position="425"/>
    </location>
</feature>
<accession>U4PFC6</accession>
<comment type="subcellular location">
    <subcellularLocation>
        <location evidence="1">Membrane</location>
    </subcellularLocation>
</comment>
<dbReference type="AlphaFoldDB" id="B2TKF2"/>
<keyword evidence="6" id="KW-0175">Coiled coil</keyword>
<dbReference type="Gene3D" id="3.40.50.300">
    <property type="entry name" value="P-loop containing nucleotide triphosphate hydrolases"/>
    <property type="match status" value="1"/>
</dbReference>
<sequence>MKYVDLINDSRFNFLLEKYLNKDNTVNYIEYFNHFIDNLNDKEIIIPVLGIQGAGKSSFLNSILMEDNILPTDVDETTCVPVEVRYGEDTEKAIVHFLDKECKEIKLCNLEKYVHNDYNMANELKVSKIILYNKSDVLKNNVVLVDLPGVGSLTPENQRTTLDYVNKLISGIFMLRTNPPITRTERNFINALWPKLSNTIFVQNKWNDENDEDALEAKEHNEYVLNSICEEHNESKEINVNVVNVYEAVKGKFTKDDVLYKDSGIVSVIENIGNVSKEYNIGLEKSLNSKIVGALENINYNIEEYKTLCLNEKKQNDLNKEEKIKEIKSILLDNKKNFRRIRAYAYDEMEKIIDYASGIIKEKITNLRANLKGIINRGIVDGERLSSIYKELSDKAINDIMDEVLDKTSELIKNLNKELNGITIKGFYGDYENISFFNKESEFKFEKSLPSLLGVSGGVIGALGTVGALGGPLGILVGMGIGMAFSLIGDFVRKEILETRANYTLRDLEPMIEDLENYLKEEILDDLRAKQQDMDDSIKDLRKNLENSFKDDIQIIEKQYDYTYSKNNILEFEDDLKILNEVKEDVGLI</sequence>
<gene>
    <name evidence="8" type="ordered locus">CLL_A1593</name>
</gene>
<evidence type="ECO:0000256" key="4">
    <source>
        <dbReference type="ARBA" id="ARBA00023134"/>
    </source>
</evidence>
<keyword evidence="2" id="KW-0547">Nucleotide-binding</keyword>
<evidence type="ECO:0000256" key="2">
    <source>
        <dbReference type="ARBA" id="ARBA00022741"/>
    </source>
</evidence>
<keyword evidence="4" id="KW-0342">GTP-binding</keyword>
<organism evidence="8">
    <name type="scientific">Clostridium botulinum (strain Eklund 17B / Type B)</name>
    <dbReference type="NCBI Taxonomy" id="935198"/>
    <lineage>
        <taxon>Bacteria</taxon>
        <taxon>Bacillati</taxon>
        <taxon>Bacillota</taxon>
        <taxon>Clostridia</taxon>
        <taxon>Eubacteriales</taxon>
        <taxon>Clostridiaceae</taxon>
        <taxon>Clostridium</taxon>
    </lineage>
</organism>
<dbReference type="SUPFAM" id="SSF52540">
    <property type="entry name" value="P-loop containing nucleoside triphosphate hydrolases"/>
    <property type="match status" value="1"/>
</dbReference>
<keyword evidence="3" id="KW-0378">Hydrolase</keyword>
<evidence type="ECO:0000256" key="1">
    <source>
        <dbReference type="ARBA" id="ARBA00004370"/>
    </source>
</evidence>
<dbReference type="HOGENOM" id="CLU_462875_0_0_9"/>
<dbReference type="Pfam" id="PF00350">
    <property type="entry name" value="Dynamin_N"/>
    <property type="match status" value="1"/>
</dbReference>
<dbReference type="InterPro" id="IPR027094">
    <property type="entry name" value="Mitofusin_fam"/>
</dbReference>
<dbReference type="InterPro" id="IPR027417">
    <property type="entry name" value="P-loop_NTPase"/>
</dbReference>
<dbReference type="GO" id="GO:0003924">
    <property type="term" value="F:GTPase activity"/>
    <property type="evidence" value="ECO:0007669"/>
    <property type="project" value="InterPro"/>
</dbReference>
<feature type="domain" description="Dynamin N-terminal" evidence="7">
    <location>
        <begin position="47"/>
        <end position="205"/>
    </location>
</feature>
<dbReference type="KEGG" id="cbk:CLL_A1593"/>
<dbReference type="GO" id="GO:0008053">
    <property type="term" value="P:mitochondrial fusion"/>
    <property type="evidence" value="ECO:0007669"/>
    <property type="project" value="TreeGrafter"/>
</dbReference>
<protein>
    <recommendedName>
        <fullName evidence="7">Dynamin N-terminal domain-containing protein</fullName>
    </recommendedName>
</protein>
<dbReference type="InterPro" id="IPR045063">
    <property type="entry name" value="Dynamin_N"/>
</dbReference>
<reference evidence="8" key="1">
    <citation type="submission" date="2009-06" db="EMBL/GenBank/DDBJ databases">
        <authorList>
            <consortium name="US DOE Joint Genome Institute (JGI-PGF)"/>
            <person name="Lucas S."/>
            <person name="Copeland A."/>
            <person name="Lapidus A."/>
            <person name="Glavina del Rio T."/>
            <person name="Dalin E."/>
            <person name="Tice H."/>
            <person name="Bruce D."/>
            <person name="Goodwin L."/>
            <person name="Pitluck S."/>
            <person name="Kyrpides N."/>
            <person name="Mavromatis K."/>
            <person name="Ivanova N."/>
            <person name="Saunders E."/>
            <person name="Brettin T."/>
            <person name="Detter J.C."/>
            <person name="Han C."/>
            <person name="Larimer F."/>
            <person name="Land M."/>
            <person name="Hauser L."/>
            <person name="Markowitz V."/>
            <person name="Cheng J.-F."/>
            <person name="Hugenholtz P."/>
            <person name="Woyke T."/>
            <person name="Wu D."/>
            <person name="Gronow S."/>
            <person name="Klenk H.-P."/>
            <person name="Eisen J.A."/>
        </authorList>
    </citation>
    <scope>NUCLEOTIDE SEQUENCE</scope>
    <source>
        <strain evidence="8">Eklund 17B</strain>
    </source>
</reference>
<dbReference type="EMBL" id="CP001056">
    <property type="protein sequence ID" value="ACD24286.1"/>
    <property type="molecule type" value="Genomic_DNA"/>
</dbReference>
<proteinExistence type="predicted"/>
<evidence type="ECO:0000259" key="7">
    <source>
        <dbReference type="Pfam" id="PF00350"/>
    </source>
</evidence>
<dbReference type="GO" id="GO:0016020">
    <property type="term" value="C:membrane"/>
    <property type="evidence" value="ECO:0007669"/>
    <property type="project" value="UniProtKB-SubCell"/>
</dbReference>
<evidence type="ECO:0000313" key="8">
    <source>
        <dbReference type="EMBL" id="ACD24286.1"/>
    </source>
</evidence>
<accession>B2TKF2</accession>
<dbReference type="PATRIC" id="fig|935198.13.peg.1539"/>
<dbReference type="PANTHER" id="PTHR10465:SF0">
    <property type="entry name" value="SARCALUMENIN"/>
    <property type="match status" value="1"/>
</dbReference>
<evidence type="ECO:0000256" key="5">
    <source>
        <dbReference type="ARBA" id="ARBA00023136"/>
    </source>
</evidence>
<dbReference type="GO" id="GO:0005525">
    <property type="term" value="F:GTP binding"/>
    <property type="evidence" value="ECO:0007669"/>
    <property type="project" value="UniProtKB-KW"/>
</dbReference>
<dbReference type="PANTHER" id="PTHR10465">
    <property type="entry name" value="TRANSMEMBRANE GTPASE FZO1"/>
    <property type="match status" value="1"/>
</dbReference>
<reference evidence="8" key="2">
    <citation type="submission" date="2009-08" db="EMBL/GenBank/DDBJ databases">
        <authorList>
            <person name="Shrivastava S."/>
            <person name="Brinkac L.M."/>
            <person name="Dodson R.J."/>
            <person name="Harkins D.M."/>
            <person name="Durkin A.S."/>
            <person name="Sutton G."/>
        </authorList>
    </citation>
    <scope>NUCLEOTIDE SEQUENCE</scope>
    <source>
        <strain evidence="8">Eklund 17B</strain>
    </source>
</reference>
<name>B2TKF2_CLOBB</name>
<evidence type="ECO:0000256" key="3">
    <source>
        <dbReference type="ARBA" id="ARBA00022801"/>
    </source>
</evidence>
<evidence type="ECO:0000256" key="6">
    <source>
        <dbReference type="SAM" id="Coils"/>
    </source>
</evidence>
<keyword evidence="5" id="KW-0472">Membrane</keyword>